<dbReference type="Gene3D" id="2.30.30.40">
    <property type="entry name" value="SH3 Domains"/>
    <property type="match status" value="1"/>
</dbReference>
<keyword evidence="5" id="KW-0418">Kinase</keyword>
<keyword evidence="6" id="KW-0902">Two-component regulatory system</keyword>
<dbReference type="InterPro" id="IPR004358">
    <property type="entry name" value="Sig_transdc_His_kin-like_C"/>
</dbReference>
<feature type="modified residue" description="Phosphohistidine" evidence="7">
    <location>
        <position position="545"/>
    </location>
</feature>
<reference evidence="12" key="1">
    <citation type="submission" date="2022-09" db="EMBL/GenBank/DDBJ databases">
        <title>Tahibacter sp. nov., isolated from a fresh water.</title>
        <authorList>
            <person name="Baek J.H."/>
            <person name="Lee J.K."/>
            <person name="Kim J.M."/>
            <person name="Jeon C.O."/>
        </authorList>
    </citation>
    <scope>NUCLEOTIDE SEQUENCE</scope>
    <source>
        <strain evidence="12">W38</strain>
    </source>
</reference>
<feature type="domain" description="Response regulatory" evidence="10">
    <location>
        <begin position="1146"/>
        <end position="1262"/>
    </location>
</feature>
<dbReference type="InterPro" id="IPR003594">
    <property type="entry name" value="HATPase_dom"/>
</dbReference>
<dbReference type="InterPro" id="IPR051315">
    <property type="entry name" value="Bact_Chemotaxis_CheA"/>
</dbReference>
<dbReference type="SMART" id="SM00448">
    <property type="entry name" value="REC"/>
    <property type="match status" value="1"/>
</dbReference>
<evidence type="ECO:0000256" key="4">
    <source>
        <dbReference type="ARBA" id="ARBA00022679"/>
    </source>
</evidence>
<dbReference type="SMART" id="SM00260">
    <property type="entry name" value="CheW"/>
    <property type="match status" value="1"/>
</dbReference>
<evidence type="ECO:0000256" key="3">
    <source>
        <dbReference type="ARBA" id="ARBA00022553"/>
    </source>
</evidence>
<dbReference type="InterPro" id="IPR001789">
    <property type="entry name" value="Sig_transdc_resp-reg_receiver"/>
</dbReference>
<dbReference type="CDD" id="cd00088">
    <property type="entry name" value="HPT"/>
    <property type="match status" value="1"/>
</dbReference>
<comment type="catalytic activity">
    <reaction evidence="1">
        <text>ATP + protein L-histidine = ADP + protein N-phospho-L-histidine.</text>
        <dbReference type="EC" id="2.7.13.3"/>
    </reaction>
</comment>
<accession>A0ABY6BGI2</accession>
<dbReference type="InterPro" id="IPR036061">
    <property type="entry name" value="CheW-like_dom_sf"/>
</dbReference>
<dbReference type="InterPro" id="IPR036641">
    <property type="entry name" value="HPT_dom_sf"/>
</dbReference>
<dbReference type="PROSITE" id="PS50894">
    <property type="entry name" value="HPT"/>
    <property type="match status" value="1"/>
</dbReference>
<dbReference type="PANTHER" id="PTHR43395:SF8">
    <property type="entry name" value="HISTIDINE KINASE"/>
    <property type="match status" value="1"/>
</dbReference>
<dbReference type="CDD" id="cd17546">
    <property type="entry name" value="REC_hyHK_CKI1_RcsC-like"/>
    <property type="match status" value="1"/>
</dbReference>
<dbReference type="SUPFAM" id="SSF50341">
    <property type="entry name" value="CheW-like"/>
    <property type="match status" value="1"/>
</dbReference>
<evidence type="ECO:0000259" key="10">
    <source>
        <dbReference type="PROSITE" id="PS50110"/>
    </source>
</evidence>
<dbReference type="SUPFAM" id="SSF52172">
    <property type="entry name" value="CheY-like"/>
    <property type="match status" value="1"/>
</dbReference>
<evidence type="ECO:0000256" key="1">
    <source>
        <dbReference type="ARBA" id="ARBA00000085"/>
    </source>
</evidence>
<dbReference type="InterPro" id="IPR005467">
    <property type="entry name" value="His_kinase_dom"/>
</dbReference>
<evidence type="ECO:0000256" key="6">
    <source>
        <dbReference type="ARBA" id="ARBA00023012"/>
    </source>
</evidence>
<dbReference type="SMART" id="SM00387">
    <property type="entry name" value="HATPase_c"/>
    <property type="match status" value="1"/>
</dbReference>
<dbReference type="Proteomes" id="UP001064632">
    <property type="component" value="Chromosome"/>
</dbReference>
<dbReference type="SUPFAM" id="SSF47226">
    <property type="entry name" value="Histidine-containing phosphotransfer domain, HPT domain"/>
    <property type="match status" value="1"/>
</dbReference>
<dbReference type="PROSITE" id="PS50109">
    <property type="entry name" value="HIS_KIN"/>
    <property type="match status" value="1"/>
</dbReference>
<proteinExistence type="predicted"/>
<dbReference type="InterPro" id="IPR008207">
    <property type="entry name" value="Sig_transdc_His_kin_Hpt_dom"/>
</dbReference>
<dbReference type="InterPro" id="IPR036890">
    <property type="entry name" value="HATPase_C_sf"/>
</dbReference>
<keyword evidence="3 8" id="KW-0597">Phosphoprotein</keyword>
<dbReference type="PROSITE" id="PS50110">
    <property type="entry name" value="RESPONSE_REGULATORY"/>
    <property type="match status" value="1"/>
</dbReference>
<dbReference type="PANTHER" id="PTHR43395">
    <property type="entry name" value="SENSOR HISTIDINE KINASE CHEA"/>
    <property type="match status" value="1"/>
</dbReference>
<keyword evidence="13" id="KW-1185">Reference proteome</keyword>
<evidence type="ECO:0000313" key="12">
    <source>
        <dbReference type="EMBL" id="UXI69141.1"/>
    </source>
</evidence>
<dbReference type="Gene3D" id="1.20.120.160">
    <property type="entry name" value="HPT domain"/>
    <property type="match status" value="1"/>
</dbReference>
<dbReference type="Pfam" id="PF02518">
    <property type="entry name" value="HATPase_c"/>
    <property type="match status" value="1"/>
</dbReference>
<gene>
    <name evidence="12" type="ORF">N4264_05680</name>
</gene>
<dbReference type="RefSeq" id="WP_261696099.1">
    <property type="nucleotide sequence ID" value="NZ_CP104694.1"/>
</dbReference>
<dbReference type="InterPro" id="IPR011006">
    <property type="entry name" value="CheY-like_superfamily"/>
</dbReference>
<feature type="modified residue" description="4-aspartylphosphate" evidence="8">
    <location>
        <position position="1195"/>
    </location>
</feature>
<evidence type="ECO:0000259" key="9">
    <source>
        <dbReference type="PROSITE" id="PS50109"/>
    </source>
</evidence>
<dbReference type="Pfam" id="PF01627">
    <property type="entry name" value="Hpt"/>
    <property type="match status" value="1"/>
</dbReference>
<dbReference type="InterPro" id="IPR002545">
    <property type="entry name" value="CheW-lke_dom"/>
</dbReference>
<evidence type="ECO:0000256" key="8">
    <source>
        <dbReference type="PROSITE-ProRule" id="PRU00169"/>
    </source>
</evidence>
<sequence>MISDGHIDRLIDGIAHLAASVLDEELGTPTATLDSALQELENESTAHGLQGIFYVMRLLRKVQGRRPPGAMRSEDAERFAAFIGDLTVYAMGQTDSAHSSAVLDDLLAISWFPNLPSELTSLVRERLARDADRLAREACAAAMAAASQAPLRVVGHVPATDDVIPPASPPVAAEAQEPMYPADAEGSGFVVSAAADESGFAIGAPPNGFAIGEEAAFAARPDEDTGLAIGAVPAGHTDRYAAIDTEEDGPGFAIGGTSDGFSIGEEDPVIAQSDEDTGLAIGEDHTFLGDTEPDASFPLGEELPEPGDVAADAWGASPQADEPAFAETDANAVAWVAPEELELVIEAVSSQLLPLAGQVQYSDDLAGQMEAIAAYREQFDLITAAAEALNLPGLERVCIHFSGALEQYGNSSEPLDPDALSLLGEWPVMLIGYLQSPTERSAATDLAATLCVAQPWGVSPPQVESLVDLLVNVAIGLDPALKAARKTLAEPDDIALDIAEDVLPTVLAGMLHELPGRASEFSARIQRFVRTGDADDLDAARRIAHTLKGDGNIVGVRGIANLTHNLEEILIKLAEEPGIPVAELADVLVESADCLESMSDFVLRRGPQPDNALEVLQSVLNWANALLGESVSATAERPQAAPVAEAPVGETPAPAAAEDLAPEVAPEQTITVPMSLLDHLLRLTGEAVIYARQIENRVARIDQRAGEIAGQNEALQTLVAELQQLVEVRGAAVGSVRLGMGDELDALEMDRYNELHTVTLRLVEASVDARTTNNDVGQDIVELRDLLSLQDRIHLDLQGQVLKTRTLPVSGLLPRLQRVVRQTARQLGKQCDIHFDGETTAVDHEIIDRLAEPLIHMLRNSVDHGIEYPEERRASGKPDHGHIALSFQRDAGVVRIRCTDDGRGLDLEAIHRKGIERGLIAADQPVTPEQISQLIFRPGFSTRNEVTQTSGRGIGMDIVHRSIAQLKGSLTLKTEPGQGCEFEIQLPVSQVVAEVLLTQTDFATVALVLHGIERLIALEPGDFLEKDGQLFAQVQKQTLPVYGLENLLGYSGAPVRRARHSALMAKAGPRGSALIIVDRLGEARSVIVKGLGACVPPLPGVLGATILGNGAVAPVVDLLEVIGVHERLRQGQIETLVEATPVEAPLILIVDDSLSVRRSLEQLVVDAGFEATTARDGLEAVERVRERRPNLMLVDLEMPRMNGLELTSFIRKNPSTRNIPVVMITSRTTERHRELARDAGVDTILSKPYSEEDLLRLIERSIGGAAAAA</sequence>
<dbReference type="SUPFAM" id="SSF55874">
    <property type="entry name" value="ATPase domain of HSP90 chaperone/DNA topoisomerase II/histidine kinase"/>
    <property type="match status" value="1"/>
</dbReference>
<evidence type="ECO:0000256" key="5">
    <source>
        <dbReference type="ARBA" id="ARBA00022777"/>
    </source>
</evidence>
<evidence type="ECO:0000259" key="11">
    <source>
        <dbReference type="PROSITE" id="PS50894"/>
    </source>
</evidence>
<evidence type="ECO:0000256" key="2">
    <source>
        <dbReference type="ARBA" id="ARBA00012438"/>
    </source>
</evidence>
<protein>
    <recommendedName>
        <fullName evidence="2">histidine kinase</fullName>
        <ecNumber evidence="2">2.7.13.3</ecNumber>
    </recommendedName>
</protein>
<feature type="domain" description="Histidine kinase" evidence="9">
    <location>
        <begin position="746"/>
        <end position="990"/>
    </location>
</feature>
<dbReference type="Pfam" id="PF00072">
    <property type="entry name" value="Response_reg"/>
    <property type="match status" value="1"/>
</dbReference>
<evidence type="ECO:0000313" key="13">
    <source>
        <dbReference type="Proteomes" id="UP001064632"/>
    </source>
</evidence>
<keyword evidence="4" id="KW-0808">Transferase</keyword>
<dbReference type="EMBL" id="CP104694">
    <property type="protein sequence ID" value="UXI69141.1"/>
    <property type="molecule type" value="Genomic_DNA"/>
</dbReference>
<evidence type="ECO:0000256" key="7">
    <source>
        <dbReference type="PROSITE-ProRule" id="PRU00110"/>
    </source>
</evidence>
<dbReference type="EC" id="2.7.13.3" evidence="2"/>
<dbReference type="Gene3D" id="3.40.50.2300">
    <property type="match status" value="1"/>
</dbReference>
<dbReference type="Gene3D" id="3.30.565.10">
    <property type="entry name" value="Histidine kinase-like ATPase, C-terminal domain"/>
    <property type="match status" value="1"/>
</dbReference>
<name>A0ABY6BGI2_9GAMM</name>
<organism evidence="12 13">
    <name type="scientific">Tahibacter amnicola</name>
    <dbReference type="NCBI Taxonomy" id="2976241"/>
    <lineage>
        <taxon>Bacteria</taxon>
        <taxon>Pseudomonadati</taxon>
        <taxon>Pseudomonadota</taxon>
        <taxon>Gammaproteobacteria</taxon>
        <taxon>Lysobacterales</taxon>
        <taxon>Rhodanobacteraceae</taxon>
        <taxon>Tahibacter</taxon>
    </lineage>
</organism>
<feature type="domain" description="HPt" evidence="11">
    <location>
        <begin position="503"/>
        <end position="602"/>
    </location>
</feature>
<dbReference type="PRINTS" id="PR00344">
    <property type="entry name" value="BCTRLSENSOR"/>
</dbReference>